<dbReference type="Gene3D" id="3.90.550.10">
    <property type="entry name" value="Spore Coat Polysaccharide Biosynthesis Protein SpsA, Chain A"/>
    <property type="match status" value="1"/>
</dbReference>
<dbReference type="GO" id="GO:0016757">
    <property type="term" value="F:glycosyltransferase activity"/>
    <property type="evidence" value="ECO:0007669"/>
    <property type="project" value="UniProtKB-KW"/>
</dbReference>
<evidence type="ECO:0000256" key="3">
    <source>
        <dbReference type="ARBA" id="ARBA00022679"/>
    </source>
</evidence>
<name>A0A947GD76_9HYPH</name>
<evidence type="ECO:0000259" key="4">
    <source>
        <dbReference type="Pfam" id="PF00535"/>
    </source>
</evidence>
<protein>
    <submittedName>
        <fullName evidence="5">Glycosyltransferase</fullName>
        <ecNumber evidence="5">2.4.-.-</ecNumber>
    </submittedName>
</protein>
<evidence type="ECO:0000256" key="1">
    <source>
        <dbReference type="ARBA" id="ARBA00006739"/>
    </source>
</evidence>
<keyword evidence="2 5" id="KW-0328">Glycosyltransferase</keyword>
<accession>A0A947GD76</accession>
<keyword evidence="6" id="KW-1185">Reference proteome</keyword>
<dbReference type="AlphaFoldDB" id="A0A947GD76"/>
<feature type="domain" description="Glycosyltransferase 2-like" evidence="4">
    <location>
        <begin position="16"/>
        <end position="148"/>
    </location>
</feature>
<proteinExistence type="inferred from homology"/>
<gene>
    <name evidence="5" type="ORF">KL771_22410</name>
</gene>
<dbReference type="RefSeq" id="WP_261970748.1">
    <property type="nucleotide sequence ID" value="NZ_JAHHZF010000012.1"/>
</dbReference>
<dbReference type="SUPFAM" id="SSF53448">
    <property type="entry name" value="Nucleotide-diphospho-sugar transferases"/>
    <property type="match status" value="1"/>
</dbReference>
<comment type="similarity">
    <text evidence="1">Belongs to the glycosyltransferase 2 family.</text>
</comment>
<evidence type="ECO:0000313" key="5">
    <source>
        <dbReference type="EMBL" id="MBT9292233.1"/>
    </source>
</evidence>
<dbReference type="Pfam" id="PF00535">
    <property type="entry name" value="Glycos_transf_2"/>
    <property type="match status" value="1"/>
</dbReference>
<comment type="caution">
    <text evidence="5">The sequence shown here is derived from an EMBL/GenBank/DDBJ whole genome shotgun (WGS) entry which is preliminary data.</text>
</comment>
<reference evidence="5 6" key="1">
    <citation type="submission" date="2021-06" db="EMBL/GenBank/DDBJ databases">
        <authorList>
            <person name="Grouzdev D.S."/>
            <person name="Koziaeva V."/>
        </authorList>
    </citation>
    <scope>NUCLEOTIDE SEQUENCE [LARGE SCALE GENOMIC DNA]</scope>
    <source>
        <strain evidence="5 6">22</strain>
    </source>
</reference>
<evidence type="ECO:0000256" key="2">
    <source>
        <dbReference type="ARBA" id="ARBA00022676"/>
    </source>
</evidence>
<dbReference type="EMBL" id="JAHHZF010000012">
    <property type="protein sequence ID" value="MBT9292233.1"/>
    <property type="molecule type" value="Genomic_DNA"/>
</dbReference>
<keyword evidence="3 5" id="KW-0808">Transferase</keyword>
<sequence length="299" mass="32184">MTALTIGIASIGRPSLMATLASLAAIERPAGLSMTVLVADDSPDGAVARLIAGAGPWPFGLAVLPVAAGNISVARNACLAAAATPLMAFVDDDERVSTDWLVRLIAAMAEFEADVVIGPVFPVYPPGTPDWLRRADPLHVDWGRRGRRVDTGRTGNVLFRRDDPRWSGLRFDPAFGRTGGEDTDYFHRLHRAGAAIVVTDDARIDEEVPAARLQPAYLRRRTLRSGQSYAAFRLGGRRGFGPAGLIFHAGNAAKALAGLAAALLLRPVDRARSLRFALKFWLNLGKLRQLTGRDLPSLY</sequence>
<dbReference type="Proteomes" id="UP000766595">
    <property type="component" value="Unassembled WGS sequence"/>
</dbReference>
<dbReference type="PANTHER" id="PTHR43179">
    <property type="entry name" value="RHAMNOSYLTRANSFERASE WBBL"/>
    <property type="match status" value="1"/>
</dbReference>
<organism evidence="5 6">
    <name type="scientific">Prosthecodimorpha staleyi</name>
    <dbReference type="NCBI Taxonomy" id="2840188"/>
    <lineage>
        <taxon>Bacteria</taxon>
        <taxon>Pseudomonadati</taxon>
        <taxon>Pseudomonadota</taxon>
        <taxon>Alphaproteobacteria</taxon>
        <taxon>Hyphomicrobiales</taxon>
        <taxon>Ancalomicrobiaceae</taxon>
        <taxon>Prosthecodimorpha</taxon>
    </lineage>
</organism>
<evidence type="ECO:0000313" key="6">
    <source>
        <dbReference type="Proteomes" id="UP000766595"/>
    </source>
</evidence>
<dbReference type="EC" id="2.4.-.-" evidence="5"/>
<dbReference type="PANTHER" id="PTHR43179:SF12">
    <property type="entry name" value="GALACTOFURANOSYLTRANSFERASE GLFT2"/>
    <property type="match status" value="1"/>
</dbReference>
<dbReference type="InterPro" id="IPR001173">
    <property type="entry name" value="Glyco_trans_2-like"/>
</dbReference>
<dbReference type="InterPro" id="IPR029044">
    <property type="entry name" value="Nucleotide-diphossugar_trans"/>
</dbReference>